<comment type="caution">
    <text evidence="5">The sequence shown here is derived from an EMBL/GenBank/DDBJ whole genome shotgun (WGS) entry which is preliminary data.</text>
</comment>
<evidence type="ECO:0000256" key="4">
    <source>
        <dbReference type="RuleBase" id="RU367022"/>
    </source>
</evidence>
<dbReference type="InterPro" id="IPR007274">
    <property type="entry name" value="Cop_transporter"/>
</dbReference>
<keyword evidence="4" id="KW-0813">Transport</keyword>
<organism evidence="5 6">
    <name type="scientific">Diploscapter pachys</name>
    <dbReference type="NCBI Taxonomy" id="2018661"/>
    <lineage>
        <taxon>Eukaryota</taxon>
        <taxon>Metazoa</taxon>
        <taxon>Ecdysozoa</taxon>
        <taxon>Nematoda</taxon>
        <taxon>Chromadorea</taxon>
        <taxon>Rhabditida</taxon>
        <taxon>Rhabditina</taxon>
        <taxon>Rhabditomorpha</taxon>
        <taxon>Rhabditoidea</taxon>
        <taxon>Rhabditidae</taxon>
        <taxon>Diploscapter</taxon>
    </lineage>
</organism>
<keyword evidence="6" id="KW-1185">Reference proteome</keyword>
<feature type="transmembrane region" description="Helical" evidence="4">
    <location>
        <begin position="151"/>
        <end position="175"/>
    </location>
</feature>
<dbReference type="GO" id="GO:0005375">
    <property type="term" value="F:copper ion transmembrane transporter activity"/>
    <property type="evidence" value="ECO:0007669"/>
    <property type="project" value="UniProtKB-UniRule"/>
</dbReference>
<keyword evidence="2 4" id="KW-1133">Transmembrane helix</keyword>
<evidence type="ECO:0000313" key="6">
    <source>
        <dbReference type="Proteomes" id="UP000218231"/>
    </source>
</evidence>
<feature type="transmembrane region" description="Helical" evidence="4">
    <location>
        <begin position="91"/>
        <end position="114"/>
    </location>
</feature>
<proteinExistence type="inferred from homology"/>
<keyword evidence="1 4" id="KW-0812">Transmembrane</keyword>
<accession>A0A2A2JG34</accession>
<dbReference type="GO" id="GO:0016020">
    <property type="term" value="C:membrane"/>
    <property type="evidence" value="ECO:0007669"/>
    <property type="project" value="UniProtKB-SubCell"/>
</dbReference>
<keyword evidence="4" id="KW-0187">Copper transport</keyword>
<reference evidence="5 6" key="1">
    <citation type="journal article" date="2017" name="Curr. Biol.">
        <title>Genome architecture and evolution of a unichromosomal asexual nematode.</title>
        <authorList>
            <person name="Fradin H."/>
            <person name="Zegar C."/>
            <person name="Gutwein M."/>
            <person name="Lucas J."/>
            <person name="Kovtun M."/>
            <person name="Corcoran D."/>
            <person name="Baugh L.R."/>
            <person name="Kiontke K."/>
            <person name="Gunsalus K."/>
            <person name="Fitch D.H."/>
            <person name="Piano F."/>
        </authorList>
    </citation>
    <scope>NUCLEOTIDE SEQUENCE [LARGE SCALE GENOMIC DNA]</scope>
    <source>
        <strain evidence="5">PF1309</strain>
    </source>
</reference>
<feature type="transmembrane region" description="Helical" evidence="4">
    <location>
        <begin position="43"/>
        <end position="63"/>
    </location>
</feature>
<dbReference type="PANTHER" id="PTHR12483">
    <property type="entry name" value="SOLUTE CARRIER FAMILY 31 COPPER TRANSPORTERS"/>
    <property type="match status" value="1"/>
</dbReference>
<evidence type="ECO:0000256" key="2">
    <source>
        <dbReference type="ARBA" id="ARBA00022989"/>
    </source>
</evidence>
<dbReference type="Proteomes" id="UP000218231">
    <property type="component" value="Unassembled WGS sequence"/>
</dbReference>
<keyword evidence="4" id="KW-0186">Copper</keyword>
<comment type="subcellular location">
    <subcellularLocation>
        <location evidence="4">Membrane</location>
        <topology evidence="4">Multi-pass membrane protein</topology>
    </subcellularLocation>
</comment>
<comment type="similarity">
    <text evidence="4">Belongs to the copper transporter (Ctr) (TC 1.A.56) family. SLC31A subfamily.</text>
</comment>
<evidence type="ECO:0000256" key="1">
    <source>
        <dbReference type="ARBA" id="ARBA00022692"/>
    </source>
</evidence>
<evidence type="ECO:0000313" key="5">
    <source>
        <dbReference type="EMBL" id="PAV60625.1"/>
    </source>
</evidence>
<evidence type="ECO:0000256" key="3">
    <source>
        <dbReference type="ARBA" id="ARBA00023136"/>
    </source>
</evidence>
<sequence length="289" mass="33544">MNGMMMSSTMMSMDHRKMWMWFHTATDDTVLFKFWHITNAGQMAYSCAIVIALGIFFEFIKYIRWRLETHYQPERIMLTNYMSRLVSLPHLIQTILFTIQLTLGYALMLIFMTFSKKALGKMMMMMKMYFHFRIMESILFQQWMTSNMIEYVFSCIGVAAIAFVYEAVKFAGLIIRDMEKRDPGQGSYEIEQETAQIENGTRVVVMRLNIFTGSLFPTSRRCLMLHTVDSAVHFVEMLLVYSLMMIAMTYNVPIVLSMLMGHIVAYFIITPIAPELSQDVAQEAGNCCS</sequence>
<dbReference type="PANTHER" id="PTHR12483:SF43">
    <property type="entry name" value="COPPER TRANSPORT PROTEIN"/>
    <property type="match status" value="1"/>
</dbReference>
<keyword evidence="3 4" id="KW-0472">Membrane</keyword>
<dbReference type="EMBL" id="LIAE01010458">
    <property type="protein sequence ID" value="PAV60625.1"/>
    <property type="molecule type" value="Genomic_DNA"/>
</dbReference>
<dbReference type="AlphaFoldDB" id="A0A2A2JG34"/>
<dbReference type="Pfam" id="PF04145">
    <property type="entry name" value="Ctr"/>
    <property type="match status" value="2"/>
</dbReference>
<protein>
    <recommendedName>
        <fullName evidence="4">Copper transport protein</fullName>
    </recommendedName>
</protein>
<keyword evidence="4" id="KW-0406">Ion transport</keyword>
<gene>
    <name evidence="5" type="ORF">WR25_04569</name>
</gene>
<dbReference type="OrthoDB" id="161814at2759"/>
<name>A0A2A2JG34_9BILA</name>